<dbReference type="InterPro" id="IPR000639">
    <property type="entry name" value="Epox_hydrolase-like"/>
</dbReference>
<dbReference type="InterPro" id="IPR000073">
    <property type="entry name" value="AB_hydrolase_1"/>
</dbReference>
<keyword evidence="3" id="KW-1185">Reference proteome</keyword>
<dbReference type="SUPFAM" id="SSF53474">
    <property type="entry name" value="alpha/beta-Hydrolases"/>
    <property type="match status" value="1"/>
</dbReference>
<reference evidence="3" key="1">
    <citation type="journal article" date="2019" name="Int. J. Syst. Evol. Microbiol.">
        <title>The Global Catalogue of Microorganisms (GCM) 10K type strain sequencing project: providing services to taxonomists for standard genome sequencing and annotation.</title>
        <authorList>
            <consortium name="The Broad Institute Genomics Platform"/>
            <consortium name="The Broad Institute Genome Sequencing Center for Infectious Disease"/>
            <person name="Wu L."/>
            <person name="Ma J."/>
        </authorList>
    </citation>
    <scope>NUCLEOTIDE SEQUENCE [LARGE SCALE GENOMIC DNA]</scope>
    <source>
        <strain evidence="3">CCUG 62952</strain>
    </source>
</reference>
<dbReference type="PRINTS" id="PR00412">
    <property type="entry name" value="EPOXHYDRLASE"/>
</dbReference>
<evidence type="ECO:0000313" key="2">
    <source>
        <dbReference type="EMBL" id="MFD0863568.1"/>
    </source>
</evidence>
<gene>
    <name evidence="2" type="ORF">ACFQ1M_15230</name>
</gene>
<accession>A0ABW3D416</accession>
<dbReference type="PANTHER" id="PTHR43798:SF33">
    <property type="entry name" value="HYDROLASE, PUTATIVE (AFU_ORTHOLOGUE AFUA_2G14860)-RELATED"/>
    <property type="match status" value="1"/>
</dbReference>
<dbReference type="Proteomes" id="UP001596978">
    <property type="component" value="Unassembled WGS sequence"/>
</dbReference>
<comment type="caution">
    <text evidence="2">The sequence shown here is derived from an EMBL/GenBank/DDBJ whole genome shotgun (WGS) entry which is preliminary data.</text>
</comment>
<dbReference type="RefSeq" id="WP_386409723.1">
    <property type="nucleotide sequence ID" value="NZ_JBHTJH010000017.1"/>
</dbReference>
<dbReference type="InterPro" id="IPR050266">
    <property type="entry name" value="AB_hydrolase_sf"/>
</dbReference>
<dbReference type="Gene3D" id="3.40.50.1820">
    <property type="entry name" value="alpha/beta hydrolase"/>
    <property type="match status" value="1"/>
</dbReference>
<dbReference type="EMBL" id="JBHTJH010000017">
    <property type="protein sequence ID" value="MFD0863568.1"/>
    <property type="molecule type" value="Genomic_DNA"/>
</dbReference>
<feature type="domain" description="AB hydrolase-1" evidence="1">
    <location>
        <begin position="33"/>
        <end position="118"/>
    </location>
</feature>
<protein>
    <submittedName>
        <fullName evidence="2">Alpha/beta fold hydrolase</fullName>
    </submittedName>
</protein>
<dbReference type="PANTHER" id="PTHR43798">
    <property type="entry name" value="MONOACYLGLYCEROL LIPASE"/>
    <property type="match status" value="1"/>
</dbReference>
<dbReference type="InterPro" id="IPR029058">
    <property type="entry name" value="AB_hydrolase_fold"/>
</dbReference>
<dbReference type="Pfam" id="PF00561">
    <property type="entry name" value="Abhydrolase_1"/>
    <property type="match status" value="1"/>
</dbReference>
<organism evidence="2 3">
    <name type="scientific">Sungkyunkwania multivorans</name>
    <dbReference type="NCBI Taxonomy" id="1173618"/>
    <lineage>
        <taxon>Bacteria</taxon>
        <taxon>Pseudomonadati</taxon>
        <taxon>Bacteroidota</taxon>
        <taxon>Flavobacteriia</taxon>
        <taxon>Flavobacteriales</taxon>
        <taxon>Flavobacteriaceae</taxon>
        <taxon>Sungkyunkwania</taxon>
    </lineage>
</organism>
<sequence length="293" mass="34078">MDITTWYRSGKYFLYKDKHRIFYQEKASDKPKLLLLHGFPTASWDWNKIWEDLAKKFHLIAPDFMGFGFSDKPKSYTYTVHDQADMVEALLRLKNIDSLHVLAHDFGDTVMQELLARSIESSSAIHYRSICLLNGGIIPESHQPRPIQKALIGPFGLLITPFLSKKKLKKNFHEIFGKETPPSDEEIDEFYTLISFNRGKYVFHKLIRYMTERKMFRDRWVGALQNCPIPISMINGNQDPVSGKHLADEVRKLMPVIKMVDLPTIGHYPQTEAPEKVLSHFFEFQTNHFSDQA</sequence>
<keyword evidence="2" id="KW-0378">Hydrolase</keyword>
<proteinExistence type="predicted"/>
<evidence type="ECO:0000259" key="1">
    <source>
        <dbReference type="Pfam" id="PF00561"/>
    </source>
</evidence>
<dbReference type="GO" id="GO:0016787">
    <property type="term" value="F:hydrolase activity"/>
    <property type="evidence" value="ECO:0007669"/>
    <property type="project" value="UniProtKB-KW"/>
</dbReference>
<evidence type="ECO:0000313" key="3">
    <source>
        <dbReference type="Proteomes" id="UP001596978"/>
    </source>
</evidence>
<name>A0ABW3D416_9FLAO</name>